<organism evidence="1 2">
    <name type="scientific">Paraclostridium ghonii</name>
    <dbReference type="NCBI Taxonomy" id="29358"/>
    <lineage>
        <taxon>Bacteria</taxon>
        <taxon>Bacillati</taxon>
        <taxon>Bacillota</taxon>
        <taxon>Clostridia</taxon>
        <taxon>Peptostreptococcales</taxon>
        <taxon>Peptostreptococcaceae</taxon>
        <taxon>Paraclostridium</taxon>
    </lineage>
</organism>
<dbReference type="PANTHER" id="PTHR38455:SF1">
    <property type="entry name" value="DUF951 DOMAIN-CONTAINING PROTEIN"/>
    <property type="match status" value="1"/>
</dbReference>
<protein>
    <recommendedName>
        <fullName evidence="3">DUF951 domain-containing protein</fullName>
    </recommendedName>
</protein>
<dbReference type="EMBL" id="JAUSWG010000009">
    <property type="protein sequence ID" value="MDQ0557203.1"/>
    <property type="molecule type" value="Genomic_DNA"/>
</dbReference>
<accession>A0ABU0N212</accession>
<reference evidence="1 2" key="1">
    <citation type="submission" date="2023-07" db="EMBL/GenBank/DDBJ databases">
        <title>Genomic Encyclopedia of Type Strains, Phase IV (KMG-IV): sequencing the most valuable type-strain genomes for metagenomic binning, comparative biology and taxonomic classification.</title>
        <authorList>
            <person name="Goeker M."/>
        </authorList>
    </citation>
    <scope>NUCLEOTIDE SEQUENCE [LARGE SCALE GENOMIC DNA]</scope>
    <source>
        <strain evidence="1 2">DSM 15049</strain>
    </source>
</reference>
<gene>
    <name evidence="1" type="ORF">QOZ92_002321</name>
</gene>
<evidence type="ECO:0000313" key="1">
    <source>
        <dbReference type="EMBL" id="MDQ0557203.1"/>
    </source>
</evidence>
<name>A0ABU0N212_9FIRM</name>
<dbReference type="RefSeq" id="WP_307507963.1">
    <property type="nucleotide sequence ID" value="NZ_BAAACE010000012.1"/>
</dbReference>
<dbReference type="InterPro" id="IPR009296">
    <property type="entry name" value="DUF951"/>
</dbReference>
<dbReference type="PIRSF" id="PIRSF037263">
    <property type="entry name" value="DUF951_bac"/>
    <property type="match status" value="1"/>
</dbReference>
<dbReference type="Proteomes" id="UP001232584">
    <property type="component" value="Unassembled WGS sequence"/>
</dbReference>
<sequence>MPMKLNIGDIVELKKAHPCGSKEFEITRAGMDFKIRCIKCDRVLMLDRQTLEKRIKRVKEL</sequence>
<keyword evidence="2" id="KW-1185">Reference proteome</keyword>
<proteinExistence type="predicted"/>
<evidence type="ECO:0008006" key="3">
    <source>
        <dbReference type="Google" id="ProtNLM"/>
    </source>
</evidence>
<comment type="caution">
    <text evidence="1">The sequence shown here is derived from an EMBL/GenBank/DDBJ whole genome shotgun (WGS) entry which is preliminary data.</text>
</comment>
<evidence type="ECO:0000313" key="2">
    <source>
        <dbReference type="Proteomes" id="UP001232584"/>
    </source>
</evidence>
<dbReference type="Pfam" id="PF06107">
    <property type="entry name" value="DUF951"/>
    <property type="match status" value="1"/>
</dbReference>
<dbReference type="PANTHER" id="PTHR38455">
    <property type="entry name" value="HYPOTHETICAL CYTOSOLIC PROTEIN"/>
    <property type="match status" value="1"/>
</dbReference>